<dbReference type="EMBL" id="BQFW01000004">
    <property type="protein sequence ID" value="GJJ70336.1"/>
    <property type="molecule type" value="Genomic_DNA"/>
</dbReference>
<keyword evidence="2" id="KW-1185">Reference proteome</keyword>
<name>A0A9P3H585_9FUNG</name>
<evidence type="ECO:0008006" key="3">
    <source>
        <dbReference type="Google" id="ProtNLM"/>
    </source>
</evidence>
<dbReference type="SUPFAM" id="SSF52047">
    <property type="entry name" value="RNI-like"/>
    <property type="match status" value="1"/>
</dbReference>
<dbReference type="AlphaFoldDB" id="A0A9P3H585"/>
<accession>A0A9P3H585</accession>
<organism evidence="1 2">
    <name type="scientific">Entomortierella parvispora</name>
    <dbReference type="NCBI Taxonomy" id="205924"/>
    <lineage>
        <taxon>Eukaryota</taxon>
        <taxon>Fungi</taxon>
        <taxon>Fungi incertae sedis</taxon>
        <taxon>Mucoromycota</taxon>
        <taxon>Mortierellomycotina</taxon>
        <taxon>Mortierellomycetes</taxon>
        <taxon>Mortierellales</taxon>
        <taxon>Mortierellaceae</taxon>
        <taxon>Entomortierella</taxon>
    </lineage>
</organism>
<comment type="caution">
    <text evidence="1">The sequence shown here is derived from an EMBL/GenBank/DDBJ whole genome shotgun (WGS) entry which is preliminary data.</text>
</comment>
<gene>
    <name evidence="1" type="ORF">EMPS_02685</name>
</gene>
<proteinExistence type="predicted"/>
<evidence type="ECO:0000313" key="1">
    <source>
        <dbReference type="EMBL" id="GJJ70336.1"/>
    </source>
</evidence>
<dbReference type="Proteomes" id="UP000827284">
    <property type="component" value="Unassembled WGS sequence"/>
</dbReference>
<reference evidence="1" key="2">
    <citation type="journal article" date="2022" name="Microbiol. Resour. Announc.">
        <title>Whole-Genome Sequence of Entomortierella parvispora E1425, a Mucoromycotan Fungus Associated with Burkholderiaceae-Related Endosymbiotic Bacteria.</title>
        <authorList>
            <person name="Herlambang A."/>
            <person name="Guo Y."/>
            <person name="Takashima Y."/>
            <person name="Narisawa K."/>
            <person name="Ohta H."/>
            <person name="Nishizawa T."/>
        </authorList>
    </citation>
    <scope>NUCLEOTIDE SEQUENCE</scope>
    <source>
        <strain evidence="1">E1425</strain>
    </source>
</reference>
<reference evidence="1" key="1">
    <citation type="submission" date="2021-11" db="EMBL/GenBank/DDBJ databases">
        <authorList>
            <person name="Herlambang A."/>
            <person name="Guo Y."/>
            <person name="Takashima Y."/>
            <person name="Nishizawa T."/>
        </authorList>
    </citation>
    <scope>NUCLEOTIDE SEQUENCE</scope>
    <source>
        <strain evidence="1">E1425</strain>
    </source>
</reference>
<protein>
    <recommendedName>
        <fullName evidence="3">F-box domain-containing protein</fullName>
    </recommendedName>
</protein>
<sequence>MNLAEIRYYTGQFLDRQDLVSCSRVCHDWHASFTPLIYAHLHTWDDHQWTSPGFERHTSYIRSLYIHNSMSLQQQSWILADPGGCTQLQDLSINLTRMHPTRAITLLHGITNRNPRLRHLRLRFLPAPSNETEFWSLIQTIRPLVTELRLEEHLFSKPIMDQLLELCSEKLEVLHLNKCLLSPPHSKRWKREGLLFPKLREFRIQSDPQSVSWENQLYNFFAPCPNLETLDWDMDLSSVQHPLTRAMDVFATLLQRNTWTRLTSISLVQTSYSLYNFEPAILDLELARLISASPKLTGLALPRSAFGAESWIALGRHLNTLEKLNLTHCLGFTSWMCRQVLMLCPRLRELGAMKLEVLDVVREVRFPVPSLLSLLLQKQMQQPAPPKPWVCSKLESLSVVLVRTMVTKANAQVVRVQEAMMGRQLALLKDLCFLEMNADDGSGVTPRARLYGLTPLSLPGMEREWDFSELTSPTSSRAQMKTHPYGQQLLQLWPRMEYCSLV</sequence>
<evidence type="ECO:0000313" key="2">
    <source>
        <dbReference type="Proteomes" id="UP000827284"/>
    </source>
</evidence>
<dbReference type="OrthoDB" id="2406584at2759"/>
<dbReference type="InterPro" id="IPR032675">
    <property type="entry name" value="LRR_dom_sf"/>
</dbReference>
<dbReference type="Gene3D" id="3.80.10.10">
    <property type="entry name" value="Ribonuclease Inhibitor"/>
    <property type="match status" value="1"/>
</dbReference>